<dbReference type="Proteomes" id="UP001626550">
    <property type="component" value="Unassembled WGS sequence"/>
</dbReference>
<dbReference type="InterPro" id="IPR028889">
    <property type="entry name" value="USP"/>
</dbReference>
<evidence type="ECO:0000313" key="5">
    <source>
        <dbReference type="Proteomes" id="UP001626550"/>
    </source>
</evidence>
<dbReference type="Pfam" id="PF00443">
    <property type="entry name" value="UCH"/>
    <property type="match status" value="1"/>
</dbReference>
<keyword evidence="5" id="KW-1185">Reference proteome</keyword>
<dbReference type="InterPro" id="IPR050185">
    <property type="entry name" value="Ub_carboxyl-term_hydrolase"/>
</dbReference>
<dbReference type="GO" id="GO:0004843">
    <property type="term" value="F:cysteine-type deubiquitinase activity"/>
    <property type="evidence" value="ECO:0007669"/>
    <property type="project" value="UniProtKB-EC"/>
</dbReference>
<comment type="caution">
    <text evidence="4">The sequence shown here is derived from an EMBL/GenBank/DDBJ whole genome shotgun (WGS) entry which is preliminary data.</text>
</comment>
<dbReference type="InterPro" id="IPR038765">
    <property type="entry name" value="Papain-like_cys_pep_sf"/>
</dbReference>
<dbReference type="EMBL" id="JBJKFK010000011">
    <property type="protein sequence ID" value="KAL3321102.1"/>
    <property type="molecule type" value="Genomic_DNA"/>
</dbReference>
<organism evidence="4 5">
    <name type="scientific">Cichlidogyrus casuarinus</name>
    <dbReference type="NCBI Taxonomy" id="1844966"/>
    <lineage>
        <taxon>Eukaryota</taxon>
        <taxon>Metazoa</taxon>
        <taxon>Spiralia</taxon>
        <taxon>Lophotrochozoa</taxon>
        <taxon>Platyhelminthes</taxon>
        <taxon>Monogenea</taxon>
        <taxon>Monopisthocotylea</taxon>
        <taxon>Dactylogyridea</taxon>
        <taxon>Ancyrocephalidae</taxon>
        <taxon>Cichlidogyrus</taxon>
    </lineage>
</organism>
<accession>A0ABD2QNW6</accession>
<evidence type="ECO:0000256" key="1">
    <source>
        <dbReference type="ARBA" id="ARBA00000707"/>
    </source>
</evidence>
<evidence type="ECO:0000313" key="4">
    <source>
        <dbReference type="EMBL" id="KAL3321102.1"/>
    </source>
</evidence>
<reference evidence="4 5" key="1">
    <citation type="submission" date="2024-11" db="EMBL/GenBank/DDBJ databases">
        <title>Adaptive evolution of stress response genes in parasites aligns with host niche diversity.</title>
        <authorList>
            <person name="Hahn C."/>
            <person name="Resl P."/>
        </authorList>
    </citation>
    <scope>NUCLEOTIDE SEQUENCE [LARGE SCALE GENOMIC DNA]</scope>
    <source>
        <strain evidence="4">EGGRZ-B1_66</strain>
        <tissue evidence="4">Body</tissue>
    </source>
</reference>
<evidence type="ECO:0000259" key="3">
    <source>
        <dbReference type="PROSITE" id="PS50235"/>
    </source>
</evidence>
<feature type="domain" description="USP" evidence="3">
    <location>
        <begin position="1"/>
        <end position="171"/>
    </location>
</feature>
<protein>
    <recommendedName>
        <fullName evidence="2">ubiquitinyl hydrolase 1</fullName>
        <ecNumber evidence="2">3.4.19.12</ecNumber>
    </recommendedName>
</protein>
<dbReference type="InterPro" id="IPR001394">
    <property type="entry name" value="Peptidase_C19_UCH"/>
</dbReference>
<proteinExistence type="predicted"/>
<dbReference type="AlphaFoldDB" id="A0ABD2QNW6"/>
<dbReference type="Gene3D" id="3.90.70.10">
    <property type="entry name" value="Cysteine proteinases"/>
    <property type="match status" value="1"/>
</dbReference>
<dbReference type="SUPFAM" id="SSF54001">
    <property type="entry name" value="Cysteine proteinases"/>
    <property type="match status" value="1"/>
</dbReference>
<dbReference type="EC" id="3.4.19.12" evidence="2"/>
<dbReference type="PROSITE" id="PS50235">
    <property type="entry name" value="USP_3"/>
    <property type="match status" value="1"/>
</dbReference>
<comment type="catalytic activity">
    <reaction evidence="1">
        <text>Thiol-dependent hydrolysis of ester, thioester, amide, peptide and isopeptide bonds formed by the C-terminal Gly of ubiquitin (a 76-residue protein attached to proteins as an intracellular targeting signal).</text>
        <dbReference type="EC" id="3.4.19.12"/>
    </reaction>
</comment>
<sequence>MELGEGDDLKNFYANLCKKEAPLPQMVRLLVMWPSSHDATKLVMERLNESYASISTETPCTSAKEDSPKPSLSLVQCLQAYTAPEPLDSADFRCPNCRTFNTIQTRITKLPPVLILHLTRFRQNANDSPDGSTKFEHSKSSLLVKFPIKSLDMSKFLTLSKSDSKDLIGSF</sequence>
<name>A0ABD2QNW6_9PLAT</name>
<gene>
    <name evidence="4" type="ORF">Ciccas_000223</name>
</gene>
<evidence type="ECO:0000256" key="2">
    <source>
        <dbReference type="ARBA" id="ARBA00012759"/>
    </source>
</evidence>
<dbReference type="PANTHER" id="PTHR21646">
    <property type="entry name" value="UBIQUITIN CARBOXYL-TERMINAL HYDROLASE"/>
    <property type="match status" value="1"/>
</dbReference>